<evidence type="ECO:0000256" key="3">
    <source>
        <dbReference type="ARBA" id="ARBA00022514"/>
    </source>
</evidence>
<dbReference type="SUPFAM" id="SSF47266">
    <property type="entry name" value="4-helical cytokines"/>
    <property type="match status" value="1"/>
</dbReference>
<dbReference type="PANTHER" id="PTHR11691:SF73">
    <property type="entry name" value="INTERFERON BETA"/>
    <property type="match status" value="1"/>
</dbReference>
<dbReference type="GO" id="GO:0006955">
    <property type="term" value="P:immune response"/>
    <property type="evidence" value="ECO:0007669"/>
    <property type="project" value="UniProtKB-ARBA"/>
</dbReference>
<feature type="chain" id="PRO_5026763582" evidence="8">
    <location>
        <begin position="20"/>
        <end position="183"/>
    </location>
</feature>
<dbReference type="Gene3D" id="1.20.1250.10">
    <property type="match status" value="1"/>
</dbReference>
<comment type="similarity">
    <text evidence="2">Belongs to the alpha/beta interferon family.</text>
</comment>
<dbReference type="AlphaFoldDB" id="A0A6J2P924"/>
<dbReference type="GeneID" id="115004918"/>
<gene>
    <name evidence="10" type="primary">LOC115004918</name>
</gene>
<feature type="signal peptide" evidence="8">
    <location>
        <begin position="1"/>
        <end position="19"/>
    </location>
</feature>
<evidence type="ECO:0000256" key="6">
    <source>
        <dbReference type="ARBA" id="ARBA00023118"/>
    </source>
</evidence>
<dbReference type="RefSeq" id="XP_029282518.1">
    <property type="nucleotide sequence ID" value="XM_029426658.1"/>
</dbReference>
<evidence type="ECO:0000313" key="10">
    <source>
        <dbReference type="RefSeq" id="XP_029282518.1"/>
    </source>
</evidence>
<evidence type="ECO:0000256" key="7">
    <source>
        <dbReference type="ARBA" id="ARBA00023157"/>
    </source>
</evidence>
<dbReference type="InterPro" id="IPR009079">
    <property type="entry name" value="4_helix_cytokine-like_core"/>
</dbReference>
<dbReference type="GO" id="GO:0005126">
    <property type="term" value="F:cytokine receptor binding"/>
    <property type="evidence" value="ECO:0007669"/>
    <property type="project" value="InterPro"/>
</dbReference>
<dbReference type="OrthoDB" id="8933852at2759"/>
<keyword evidence="9" id="KW-1185">Reference proteome</keyword>
<keyword evidence="6" id="KW-0051">Antiviral defense</keyword>
<dbReference type="KEGG" id="cgob:115004918"/>
<comment type="subcellular location">
    <subcellularLocation>
        <location evidence="1">Secreted</location>
    </subcellularLocation>
</comment>
<name>A0A6J2P924_COTGO</name>
<keyword evidence="3" id="KW-0202">Cytokine</keyword>
<evidence type="ECO:0000256" key="1">
    <source>
        <dbReference type="ARBA" id="ARBA00004613"/>
    </source>
</evidence>
<dbReference type="GO" id="GO:0005615">
    <property type="term" value="C:extracellular space"/>
    <property type="evidence" value="ECO:0007669"/>
    <property type="project" value="UniProtKB-KW"/>
</dbReference>
<sequence length="183" mass="20954">MSFWPGRLLVLSLTSALCCDWLSHYGQLSNKSLTLIDRMGGELTEEENPLSFPNRFYRRIRNKGVVSQLVFIRDSLKLIANLFEHANLSAANWDNDTTENFLTIIDRQIDELDSCVSTNRTANSQLEKYYKRLERSTVQRRGGSAASWELLRKDTKRHLVLLDMLVNSIRAPAAVGRRRSAAH</sequence>
<keyword evidence="4" id="KW-0964">Secreted</keyword>
<accession>A0A6J2P924</accession>
<evidence type="ECO:0000256" key="4">
    <source>
        <dbReference type="ARBA" id="ARBA00022525"/>
    </source>
</evidence>
<reference evidence="10" key="1">
    <citation type="submission" date="2025-08" db="UniProtKB">
        <authorList>
            <consortium name="RefSeq"/>
        </authorList>
    </citation>
    <scope>IDENTIFICATION</scope>
</reference>
<dbReference type="GO" id="GO:0051607">
    <property type="term" value="P:defense response to virus"/>
    <property type="evidence" value="ECO:0007669"/>
    <property type="project" value="UniProtKB-KW"/>
</dbReference>
<dbReference type="Proteomes" id="UP000504630">
    <property type="component" value="Unplaced"/>
</dbReference>
<evidence type="ECO:0000256" key="2">
    <source>
        <dbReference type="ARBA" id="ARBA00011033"/>
    </source>
</evidence>
<keyword evidence="5 8" id="KW-0732">Signal</keyword>
<protein>
    <submittedName>
        <fullName evidence="10">Interferon a3-like</fullName>
    </submittedName>
</protein>
<dbReference type="GO" id="GO:0005125">
    <property type="term" value="F:cytokine activity"/>
    <property type="evidence" value="ECO:0007669"/>
    <property type="project" value="UniProtKB-KW"/>
</dbReference>
<keyword evidence="7" id="KW-1015">Disulfide bond</keyword>
<evidence type="ECO:0000256" key="5">
    <source>
        <dbReference type="ARBA" id="ARBA00022729"/>
    </source>
</evidence>
<evidence type="ECO:0000256" key="8">
    <source>
        <dbReference type="SAM" id="SignalP"/>
    </source>
</evidence>
<dbReference type="PANTHER" id="PTHR11691">
    <property type="entry name" value="TYPE I INTERFERON"/>
    <property type="match status" value="1"/>
</dbReference>
<dbReference type="InParanoid" id="A0A6J2P924"/>
<dbReference type="InterPro" id="IPR000471">
    <property type="entry name" value="Interferon_alpha/beta/delta"/>
</dbReference>
<organism evidence="9 10">
    <name type="scientific">Cottoperca gobio</name>
    <name type="common">Frogmouth</name>
    <name type="synonym">Aphritis gobio</name>
    <dbReference type="NCBI Taxonomy" id="56716"/>
    <lineage>
        <taxon>Eukaryota</taxon>
        <taxon>Metazoa</taxon>
        <taxon>Chordata</taxon>
        <taxon>Craniata</taxon>
        <taxon>Vertebrata</taxon>
        <taxon>Euteleostomi</taxon>
        <taxon>Actinopterygii</taxon>
        <taxon>Neopterygii</taxon>
        <taxon>Teleostei</taxon>
        <taxon>Neoteleostei</taxon>
        <taxon>Acanthomorphata</taxon>
        <taxon>Eupercaria</taxon>
        <taxon>Perciformes</taxon>
        <taxon>Notothenioidei</taxon>
        <taxon>Bovichtidae</taxon>
        <taxon>Cottoperca</taxon>
    </lineage>
</organism>
<dbReference type="Pfam" id="PF00143">
    <property type="entry name" value="Interferon"/>
    <property type="match status" value="1"/>
</dbReference>
<proteinExistence type="inferred from homology"/>
<evidence type="ECO:0000313" key="9">
    <source>
        <dbReference type="Proteomes" id="UP000504630"/>
    </source>
</evidence>